<evidence type="ECO:0000256" key="6">
    <source>
        <dbReference type="ARBA" id="ARBA00023310"/>
    </source>
</evidence>
<evidence type="ECO:0000256" key="3">
    <source>
        <dbReference type="ARBA" id="ARBA00022781"/>
    </source>
</evidence>
<dbReference type="GO" id="GO:0045259">
    <property type="term" value="C:proton-transporting ATP synthase complex"/>
    <property type="evidence" value="ECO:0007669"/>
    <property type="project" value="UniProtKB-KW"/>
</dbReference>
<dbReference type="PROSITE" id="PS00389">
    <property type="entry name" value="ATPASE_DELTA"/>
    <property type="match status" value="1"/>
</dbReference>
<evidence type="ECO:0000256" key="4">
    <source>
        <dbReference type="ARBA" id="ARBA00023065"/>
    </source>
</evidence>
<evidence type="ECO:0000256" key="5">
    <source>
        <dbReference type="ARBA" id="ARBA00023136"/>
    </source>
</evidence>
<dbReference type="GO" id="GO:0046933">
    <property type="term" value="F:proton-transporting ATP synthase activity, rotational mechanism"/>
    <property type="evidence" value="ECO:0007669"/>
    <property type="project" value="UniProtKB-UniRule"/>
</dbReference>
<dbReference type="HAMAP" id="MF_01416">
    <property type="entry name" value="ATP_synth_delta_bact"/>
    <property type="match status" value="1"/>
</dbReference>
<comment type="caution">
    <text evidence="8">The sequence shown here is derived from an EMBL/GenBank/DDBJ whole genome shotgun (WGS) entry which is preliminary data.</text>
</comment>
<dbReference type="OrthoDB" id="9802471at2"/>
<keyword evidence="3 7" id="KW-0375">Hydrogen ion transport</keyword>
<reference evidence="8 9" key="1">
    <citation type="submission" date="2017-10" db="EMBL/GenBank/DDBJ databases">
        <title>Draft genome of Longibacter Salinarum.</title>
        <authorList>
            <person name="Goh K.M."/>
            <person name="Shamsir M.S."/>
            <person name="Lim S.W."/>
        </authorList>
    </citation>
    <scope>NUCLEOTIDE SEQUENCE [LARGE SCALE GENOMIC DNA]</scope>
    <source>
        <strain evidence="8 9">KCTC 52045</strain>
    </source>
</reference>
<dbReference type="AlphaFoldDB" id="A0A2A8CXY3"/>
<gene>
    <name evidence="7" type="primary">atpH</name>
    <name evidence="8" type="ORF">CRI94_09600</name>
</gene>
<dbReference type="SUPFAM" id="SSF47928">
    <property type="entry name" value="N-terminal domain of the delta subunit of the F1F0-ATP synthase"/>
    <property type="match status" value="1"/>
</dbReference>
<keyword evidence="5 7" id="KW-0472">Membrane</keyword>
<dbReference type="PRINTS" id="PR00125">
    <property type="entry name" value="ATPASEDELTA"/>
</dbReference>
<keyword evidence="9" id="KW-1185">Reference proteome</keyword>
<dbReference type="InterPro" id="IPR020781">
    <property type="entry name" value="ATPase_OSCP/d_CS"/>
</dbReference>
<dbReference type="RefSeq" id="WP_098075477.1">
    <property type="nucleotide sequence ID" value="NZ_PDEQ01000004.1"/>
</dbReference>
<dbReference type="PANTHER" id="PTHR11910">
    <property type="entry name" value="ATP SYNTHASE DELTA CHAIN"/>
    <property type="match status" value="1"/>
</dbReference>
<evidence type="ECO:0000256" key="7">
    <source>
        <dbReference type="HAMAP-Rule" id="MF_01416"/>
    </source>
</evidence>
<keyword evidence="7" id="KW-0139">CF(1)</keyword>
<evidence type="ECO:0000313" key="9">
    <source>
        <dbReference type="Proteomes" id="UP000220102"/>
    </source>
</evidence>
<dbReference type="EMBL" id="PDEQ01000004">
    <property type="protein sequence ID" value="PEN13555.1"/>
    <property type="molecule type" value="Genomic_DNA"/>
</dbReference>
<dbReference type="Gene3D" id="1.10.520.20">
    <property type="entry name" value="N-terminal domain of the delta subunit of the F1F0-ATP synthase"/>
    <property type="match status" value="1"/>
</dbReference>
<dbReference type="InterPro" id="IPR000711">
    <property type="entry name" value="ATPase_OSCP/dsu"/>
</dbReference>
<comment type="function">
    <text evidence="7">F(1)F(0) ATP synthase produces ATP from ADP in the presence of a proton or sodium gradient. F-type ATPases consist of two structural domains, F(1) containing the extramembraneous catalytic core and F(0) containing the membrane proton channel, linked together by a central stalk and a peripheral stalk. During catalysis, ATP synthesis in the catalytic domain of F(1) is coupled via a rotary mechanism of the central stalk subunits to proton translocation.</text>
</comment>
<comment type="similarity">
    <text evidence="7">Belongs to the ATPase delta chain family.</text>
</comment>
<evidence type="ECO:0000313" key="8">
    <source>
        <dbReference type="EMBL" id="PEN13555.1"/>
    </source>
</evidence>
<accession>A0A2A8CXY3</accession>
<comment type="subcellular location">
    <subcellularLocation>
        <location evidence="7">Cell membrane</location>
        <topology evidence="7">Peripheral membrane protein</topology>
    </subcellularLocation>
    <subcellularLocation>
        <location evidence="1">Membrane</location>
    </subcellularLocation>
</comment>
<dbReference type="Pfam" id="PF00213">
    <property type="entry name" value="OSCP"/>
    <property type="match status" value="1"/>
</dbReference>
<comment type="function">
    <text evidence="7">This protein is part of the stalk that links CF(0) to CF(1). It either transmits conformational changes from CF(0) to CF(1) or is implicated in proton conduction.</text>
</comment>
<protein>
    <recommendedName>
        <fullName evidence="7">ATP synthase subunit delta</fullName>
    </recommendedName>
    <alternativeName>
        <fullName evidence="7">ATP synthase F(1) sector subunit delta</fullName>
    </alternativeName>
    <alternativeName>
        <fullName evidence="7">F-type ATPase subunit delta</fullName>
        <shortName evidence="7">F-ATPase subunit delta</shortName>
    </alternativeName>
</protein>
<name>A0A2A8CXY3_9BACT</name>
<proteinExistence type="inferred from homology"/>
<dbReference type="NCBIfam" id="TIGR01145">
    <property type="entry name" value="ATP_synt_delta"/>
    <property type="match status" value="1"/>
</dbReference>
<evidence type="ECO:0000256" key="1">
    <source>
        <dbReference type="ARBA" id="ARBA00004370"/>
    </source>
</evidence>
<keyword evidence="2 7" id="KW-0813">Transport</keyword>
<dbReference type="Proteomes" id="UP000220102">
    <property type="component" value="Unassembled WGS sequence"/>
</dbReference>
<organism evidence="8 9">
    <name type="scientific">Longibacter salinarum</name>
    <dbReference type="NCBI Taxonomy" id="1850348"/>
    <lineage>
        <taxon>Bacteria</taxon>
        <taxon>Pseudomonadati</taxon>
        <taxon>Rhodothermota</taxon>
        <taxon>Rhodothermia</taxon>
        <taxon>Rhodothermales</taxon>
        <taxon>Salisaetaceae</taxon>
        <taxon>Longibacter</taxon>
    </lineage>
</organism>
<keyword evidence="4 7" id="KW-0406">Ion transport</keyword>
<dbReference type="NCBIfam" id="NF004402">
    <property type="entry name" value="PRK05758.2-2"/>
    <property type="match status" value="1"/>
</dbReference>
<dbReference type="GO" id="GO:0005886">
    <property type="term" value="C:plasma membrane"/>
    <property type="evidence" value="ECO:0007669"/>
    <property type="project" value="UniProtKB-SubCell"/>
</dbReference>
<dbReference type="InterPro" id="IPR026015">
    <property type="entry name" value="ATP_synth_OSCP/delta_N_sf"/>
</dbReference>
<sequence length="194" mass="21662">MSQRTVARRYATALYEEADRLGIVDAIDGDVALLRASLDDSHELHRFFQNPVISDEKKGNVIDALLADRTHELTVRFLKLLVRKDREGMISPMTNQYRALRDEQRGVVEAHVKAAYDLSDDDREALKNALKATTGKKIRLVVDVDESLIGGVVVRIGDRVFDGSVRNKLENLRERFRTGRVGDAPAENGAPPAP</sequence>
<keyword evidence="7" id="KW-1003">Cell membrane</keyword>
<evidence type="ECO:0000256" key="2">
    <source>
        <dbReference type="ARBA" id="ARBA00022448"/>
    </source>
</evidence>
<keyword evidence="6 7" id="KW-0066">ATP synthesis</keyword>